<dbReference type="AlphaFoldDB" id="A0A1G2H2I0"/>
<dbReference type="STRING" id="1802129.A3J04_02850"/>
<keyword evidence="1" id="KW-0732">Signal</keyword>
<evidence type="ECO:0000313" key="2">
    <source>
        <dbReference type="EMBL" id="OGZ56663.1"/>
    </source>
</evidence>
<reference evidence="2 3" key="1">
    <citation type="journal article" date="2016" name="Nat. Commun.">
        <title>Thousands of microbial genomes shed light on interconnected biogeochemical processes in an aquifer system.</title>
        <authorList>
            <person name="Anantharaman K."/>
            <person name="Brown C.T."/>
            <person name="Hug L.A."/>
            <person name="Sharon I."/>
            <person name="Castelle C.J."/>
            <person name="Probst A.J."/>
            <person name="Thomas B.C."/>
            <person name="Singh A."/>
            <person name="Wilkins M.J."/>
            <person name="Karaoz U."/>
            <person name="Brodie E.L."/>
            <person name="Williams K.H."/>
            <person name="Hubbard S.S."/>
            <person name="Banfield J.F."/>
        </authorList>
    </citation>
    <scope>NUCLEOTIDE SEQUENCE [LARGE SCALE GENOMIC DNA]</scope>
</reference>
<name>A0A1G2H2I0_9BACT</name>
<organism evidence="2 3">
    <name type="scientific">Candidatus Ryanbacteria bacterium RIFCSPLOWO2_02_FULL_47_14</name>
    <dbReference type="NCBI Taxonomy" id="1802129"/>
    <lineage>
        <taxon>Bacteria</taxon>
        <taxon>Candidatus Ryaniibacteriota</taxon>
    </lineage>
</organism>
<sequence length="400" mass="44608">MFRSLGAGLVVMLVIFASMAATGAEEIQVEIPYAQPALERAAPGARLSARVRRANQKLCEEYGCVVIGDSPVGSAQTKQQVATRHKMRDGEATLAIPSEKPFAYGALVAPNPSDPSENWHCRVPDESPVVVIPPKDSSAGSVAVEPNPIDCGLTVRSNIVSSSPTGGKQPRRFRAPRHYKWAERGKVYGEDLSGGEEGGKRFLESVDFDSPALCLWSCVDPKPPPPICLGSNYYRCDCRRIGTNVGGWVAAIVKEPWRGYWQAGSVARQDWSSDYSSRIQCSIPSGYPYYKTHIYVGDRVRWGWELQGVDPSWGWTAYLQAGILPVRKISNDTWAFTRYHWWWPAPINDVGHFFYNYTEAYFDALPVSRLVFNYKQCKYSGDIAAITGNYFACDYYIRGW</sequence>
<accession>A0A1G2H2I0</accession>
<dbReference type="Proteomes" id="UP000177954">
    <property type="component" value="Unassembled WGS sequence"/>
</dbReference>
<evidence type="ECO:0000313" key="3">
    <source>
        <dbReference type="Proteomes" id="UP000177954"/>
    </source>
</evidence>
<protein>
    <submittedName>
        <fullName evidence="2">Uncharacterized protein</fullName>
    </submittedName>
</protein>
<dbReference type="EMBL" id="MHNZ01000011">
    <property type="protein sequence ID" value="OGZ56663.1"/>
    <property type="molecule type" value="Genomic_DNA"/>
</dbReference>
<comment type="caution">
    <text evidence="2">The sequence shown here is derived from an EMBL/GenBank/DDBJ whole genome shotgun (WGS) entry which is preliminary data.</text>
</comment>
<feature type="chain" id="PRO_5009583047" evidence="1">
    <location>
        <begin position="21"/>
        <end position="400"/>
    </location>
</feature>
<evidence type="ECO:0000256" key="1">
    <source>
        <dbReference type="SAM" id="SignalP"/>
    </source>
</evidence>
<gene>
    <name evidence="2" type="ORF">A3J04_02850</name>
</gene>
<proteinExistence type="predicted"/>
<feature type="signal peptide" evidence="1">
    <location>
        <begin position="1"/>
        <end position="20"/>
    </location>
</feature>